<dbReference type="Gene3D" id="3.30.420.10">
    <property type="entry name" value="Ribonuclease H-like superfamily/Ribonuclease H"/>
    <property type="match status" value="1"/>
</dbReference>
<dbReference type="EMBL" id="MGDD01000023">
    <property type="protein sequence ID" value="OGL49061.1"/>
    <property type="molecule type" value="Genomic_DNA"/>
</dbReference>
<dbReference type="SUPFAM" id="SSF53098">
    <property type="entry name" value="Ribonuclease H-like"/>
    <property type="match status" value="1"/>
</dbReference>
<evidence type="ECO:0000259" key="1">
    <source>
        <dbReference type="PROSITE" id="PS50994"/>
    </source>
</evidence>
<evidence type="ECO:0000313" key="3">
    <source>
        <dbReference type="Proteomes" id="UP000179266"/>
    </source>
</evidence>
<dbReference type="InterPro" id="IPR036397">
    <property type="entry name" value="RNaseH_sf"/>
</dbReference>
<reference evidence="2 3" key="1">
    <citation type="journal article" date="2016" name="Nat. Commun.">
        <title>Thousands of microbial genomes shed light on interconnected biogeochemical processes in an aquifer system.</title>
        <authorList>
            <person name="Anantharaman K."/>
            <person name="Brown C.T."/>
            <person name="Hug L.A."/>
            <person name="Sharon I."/>
            <person name="Castelle C.J."/>
            <person name="Probst A.J."/>
            <person name="Thomas B.C."/>
            <person name="Singh A."/>
            <person name="Wilkins M.J."/>
            <person name="Karaoz U."/>
            <person name="Brodie E.L."/>
            <person name="Williams K.H."/>
            <person name="Hubbard S.S."/>
            <person name="Banfield J.F."/>
        </authorList>
    </citation>
    <scope>NUCLEOTIDE SEQUENCE [LARGE SCALE GENOMIC DNA]</scope>
</reference>
<sequence length="136" mass="16061">MLQLRNAFPFDSIPGYLVFDRDTTFSFQVKQFIKDMEIKPIIIGYQAPWQKGVAECWILSIRTEMLNHVIIFNENHLRRLIKDYITYYNNDRCHLTLERNSPNGREFQKKPSESAKVIALPRLGGLQHKDEWCEAT</sequence>
<dbReference type="GO" id="GO:0015074">
    <property type="term" value="P:DNA integration"/>
    <property type="evidence" value="ECO:0007669"/>
    <property type="project" value="InterPro"/>
</dbReference>
<proteinExistence type="predicted"/>
<organism evidence="2 3">
    <name type="scientific">Candidatus Schekmanbacteria bacterium RBG_13_48_7</name>
    <dbReference type="NCBI Taxonomy" id="1817878"/>
    <lineage>
        <taxon>Bacteria</taxon>
        <taxon>Candidatus Schekmaniibacteriota</taxon>
    </lineage>
</organism>
<name>A0A1F7S5R1_9BACT</name>
<evidence type="ECO:0000313" key="2">
    <source>
        <dbReference type="EMBL" id="OGL49061.1"/>
    </source>
</evidence>
<comment type="caution">
    <text evidence="2">The sequence shown here is derived from an EMBL/GenBank/DDBJ whole genome shotgun (WGS) entry which is preliminary data.</text>
</comment>
<protein>
    <recommendedName>
        <fullName evidence="1">Integrase catalytic domain-containing protein</fullName>
    </recommendedName>
</protein>
<dbReference type="InterPro" id="IPR012337">
    <property type="entry name" value="RNaseH-like_sf"/>
</dbReference>
<gene>
    <name evidence="2" type="ORF">A2161_17050</name>
</gene>
<feature type="domain" description="Integrase catalytic" evidence="1">
    <location>
        <begin position="1"/>
        <end position="110"/>
    </location>
</feature>
<dbReference type="Proteomes" id="UP000179266">
    <property type="component" value="Unassembled WGS sequence"/>
</dbReference>
<accession>A0A1F7S5R1</accession>
<dbReference type="Pfam" id="PF13683">
    <property type="entry name" value="rve_3"/>
    <property type="match status" value="1"/>
</dbReference>
<dbReference type="PROSITE" id="PS50994">
    <property type="entry name" value="INTEGRASE"/>
    <property type="match status" value="1"/>
</dbReference>
<dbReference type="GO" id="GO:0003676">
    <property type="term" value="F:nucleic acid binding"/>
    <property type="evidence" value="ECO:0007669"/>
    <property type="project" value="InterPro"/>
</dbReference>
<dbReference type="InterPro" id="IPR001584">
    <property type="entry name" value="Integrase_cat-core"/>
</dbReference>
<dbReference type="AlphaFoldDB" id="A0A1F7S5R1"/>